<dbReference type="RefSeq" id="WP_126616206.1">
    <property type="nucleotide sequence ID" value="NZ_JBHUCY010000049.1"/>
</dbReference>
<dbReference type="InterPro" id="IPR003798">
    <property type="entry name" value="DNA_recombination_RmuC"/>
</dbReference>
<evidence type="ECO:0000256" key="4">
    <source>
        <dbReference type="ARBA" id="ARBA00023054"/>
    </source>
</evidence>
<evidence type="ECO:0000256" key="6">
    <source>
        <dbReference type="SAM" id="Coils"/>
    </source>
</evidence>
<evidence type="ECO:0000256" key="2">
    <source>
        <dbReference type="ARBA" id="ARBA00009840"/>
    </source>
</evidence>
<name>A0A3S0KAP1_9PROT</name>
<keyword evidence="7" id="KW-0812">Transmembrane</keyword>
<keyword evidence="4 6" id="KW-0175">Coiled coil</keyword>
<protein>
    <recommendedName>
        <fullName evidence="3">DNA recombination protein RmuC homolog</fullName>
    </recommendedName>
</protein>
<evidence type="ECO:0000313" key="8">
    <source>
        <dbReference type="EMBL" id="RTR19527.1"/>
    </source>
</evidence>
<evidence type="ECO:0000313" key="9">
    <source>
        <dbReference type="Proteomes" id="UP000277007"/>
    </source>
</evidence>
<dbReference type="AlphaFoldDB" id="A0A3S0KAP1"/>
<feature type="transmembrane region" description="Helical" evidence="7">
    <location>
        <begin position="6"/>
        <end position="30"/>
    </location>
</feature>
<dbReference type="OrthoDB" id="370725at2"/>
<gene>
    <name evidence="8" type="primary">rmuC</name>
    <name evidence="8" type="ORF">EJ903_13630</name>
</gene>
<comment type="similarity">
    <text evidence="2">Belongs to the RmuC family.</text>
</comment>
<evidence type="ECO:0000256" key="3">
    <source>
        <dbReference type="ARBA" id="ARBA00021840"/>
    </source>
</evidence>
<comment type="function">
    <text evidence="1">Involved in DNA recombination.</text>
</comment>
<proteinExistence type="inferred from homology"/>
<keyword evidence="9" id="KW-1185">Reference proteome</keyword>
<dbReference type="Proteomes" id="UP000277007">
    <property type="component" value="Unassembled WGS sequence"/>
</dbReference>
<accession>A0A3S0KAP1</accession>
<reference evidence="8 9" key="1">
    <citation type="submission" date="2018-12" db="EMBL/GenBank/DDBJ databases">
        <authorList>
            <person name="Yang Y."/>
        </authorList>
    </citation>
    <scope>NUCLEOTIDE SEQUENCE [LARGE SCALE GENOMIC DNA]</scope>
    <source>
        <strain evidence="8 9">L-25-5w-1</strain>
    </source>
</reference>
<feature type="coiled-coil region" evidence="6">
    <location>
        <begin position="45"/>
        <end position="118"/>
    </location>
</feature>
<sequence length="485" mass="52416">MQSFAVDVWSVVVGLIAGIGLGGGVVWALVGAAAARAQADAAALHADLSARLDLAERTEDDLREEVEARDHQIARLSGDLSAAREQHARLTARMDAERAAAEDKLALLERAQAALSDSFKALSAEALQRNNRSFLDLARETLAGFQEQARGDLDQRQTAIAAIVDPVRQSLASMDQHIRELEASRAGAYEGLRQQVASLVETQAHLRSETGNLVRALRSPVTRGRWGEIQLRRVCEMAGMLDHCDFQEQASVDAAGGRLRPDLTVTLPGGKTIVVDAKTPLEGYLDAIQAEDEAGRRDGLARHVRHVREHMKQLGTKAYWDQFADSPEFVVLFLPGENFFSAALEQDPALIEAGIDHRVILATPTTLIALLRAVAYGWRQERLADNARAISALGAELYKRLSDLGGHMDRLGAQLDKAVGSYNGAVGTLESRVLVSARRFRDLGAAPDGSDLPLLEPLDHSPRRLQATELRGVALPEAAESAVGG</sequence>
<dbReference type="PANTHER" id="PTHR30563:SF0">
    <property type="entry name" value="DNA RECOMBINATION PROTEIN RMUC"/>
    <property type="match status" value="1"/>
</dbReference>
<evidence type="ECO:0000256" key="5">
    <source>
        <dbReference type="ARBA" id="ARBA00023172"/>
    </source>
</evidence>
<dbReference type="Pfam" id="PF02646">
    <property type="entry name" value="RmuC"/>
    <property type="match status" value="1"/>
</dbReference>
<dbReference type="EMBL" id="RXMA01000011">
    <property type="protein sequence ID" value="RTR19527.1"/>
    <property type="molecule type" value="Genomic_DNA"/>
</dbReference>
<dbReference type="PANTHER" id="PTHR30563">
    <property type="entry name" value="DNA RECOMBINATION PROTEIN RMUC"/>
    <property type="match status" value="1"/>
</dbReference>
<evidence type="ECO:0000256" key="7">
    <source>
        <dbReference type="SAM" id="Phobius"/>
    </source>
</evidence>
<keyword evidence="7" id="KW-1133">Transmembrane helix</keyword>
<dbReference type="GO" id="GO:0006310">
    <property type="term" value="P:DNA recombination"/>
    <property type="evidence" value="ECO:0007669"/>
    <property type="project" value="UniProtKB-KW"/>
</dbReference>
<keyword evidence="7" id="KW-0472">Membrane</keyword>
<evidence type="ECO:0000256" key="1">
    <source>
        <dbReference type="ARBA" id="ARBA00003416"/>
    </source>
</evidence>
<keyword evidence="5" id="KW-0233">DNA recombination</keyword>
<organism evidence="8 9">
    <name type="scientific">Azospirillum griseum</name>
    <dbReference type="NCBI Taxonomy" id="2496639"/>
    <lineage>
        <taxon>Bacteria</taxon>
        <taxon>Pseudomonadati</taxon>
        <taxon>Pseudomonadota</taxon>
        <taxon>Alphaproteobacteria</taxon>
        <taxon>Rhodospirillales</taxon>
        <taxon>Azospirillaceae</taxon>
        <taxon>Azospirillum</taxon>
    </lineage>
</organism>
<comment type="caution">
    <text evidence="8">The sequence shown here is derived from an EMBL/GenBank/DDBJ whole genome shotgun (WGS) entry which is preliminary data.</text>
</comment>